<comment type="caution">
    <text evidence="2">The sequence shown here is derived from an EMBL/GenBank/DDBJ whole genome shotgun (WGS) entry which is preliminary data.</text>
</comment>
<dbReference type="Pfam" id="PF08241">
    <property type="entry name" value="Methyltransf_11"/>
    <property type="match status" value="1"/>
</dbReference>
<accession>A0A0F9SMV3</accession>
<dbReference type="EMBL" id="LAZR01001846">
    <property type="protein sequence ID" value="KKN38191.1"/>
    <property type="molecule type" value="Genomic_DNA"/>
</dbReference>
<dbReference type="AlphaFoldDB" id="A0A0F9SMV3"/>
<proteinExistence type="predicted"/>
<gene>
    <name evidence="2" type="ORF">LCGC14_0755870</name>
</gene>
<evidence type="ECO:0000259" key="1">
    <source>
        <dbReference type="Pfam" id="PF08241"/>
    </source>
</evidence>
<dbReference type="Gene3D" id="3.40.50.150">
    <property type="entry name" value="Vaccinia Virus protein VP39"/>
    <property type="match status" value="1"/>
</dbReference>
<feature type="domain" description="Methyltransferase type 11" evidence="1">
    <location>
        <begin position="61"/>
        <end position="131"/>
    </location>
</feature>
<name>A0A0F9SMV3_9ZZZZ</name>
<dbReference type="InterPro" id="IPR029063">
    <property type="entry name" value="SAM-dependent_MTases_sf"/>
</dbReference>
<dbReference type="InterPro" id="IPR013216">
    <property type="entry name" value="Methyltransf_11"/>
</dbReference>
<reference evidence="2" key="1">
    <citation type="journal article" date="2015" name="Nature">
        <title>Complex archaea that bridge the gap between prokaryotes and eukaryotes.</title>
        <authorList>
            <person name="Spang A."/>
            <person name="Saw J.H."/>
            <person name="Jorgensen S.L."/>
            <person name="Zaremba-Niedzwiedzka K."/>
            <person name="Martijn J."/>
            <person name="Lind A.E."/>
            <person name="van Eijk R."/>
            <person name="Schleper C."/>
            <person name="Guy L."/>
            <person name="Ettema T.J."/>
        </authorList>
    </citation>
    <scope>NUCLEOTIDE SEQUENCE</scope>
</reference>
<organism evidence="2">
    <name type="scientific">marine sediment metagenome</name>
    <dbReference type="NCBI Taxonomy" id="412755"/>
    <lineage>
        <taxon>unclassified sequences</taxon>
        <taxon>metagenomes</taxon>
        <taxon>ecological metagenomes</taxon>
    </lineage>
</organism>
<dbReference type="SUPFAM" id="SSF53335">
    <property type="entry name" value="S-adenosyl-L-methionine-dependent methyltransferases"/>
    <property type="match status" value="1"/>
</dbReference>
<protein>
    <recommendedName>
        <fullName evidence="1">Methyltransferase type 11 domain-containing protein</fullName>
    </recommendedName>
</protein>
<sequence length="263" mass="29787">MRKNQVIDYQARNESFENWFQTPLGHAMLADQRHFLDRKLVGLTGARQLHISVSHRIPLAHGTDFSQKIMTTPRWFTSIPDGVVVCDADELPFPGDSMDLVVLHHTADFSPYPHEALREATRVLRGEGTIALIGFNPVSVWGLRRLISRHHTGPWGGRFLLRRRMEDWLNLLGFQVSVSATRFFRLPFQRSGRKTSGRFGERLTGNGFLPVGGYYCILAKKRVIARIPRRAAWRQSNVIGMPGNAAVSASRGCSPQKLSHYED</sequence>
<evidence type="ECO:0000313" key="2">
    <source>
        <dbReference type="EMBL" id="KKN38191.1"/>
    </source>
</evidence>
<dbReference type="GO" id="GO:0008757">
    <property type="term" value="F:S-adenosylmethionine-dependent methyltransferase activity"/>
    <property type="evidence" value="ECO:0007669"/>
    <property type="project" value="InterPro"/>
</dbReference>